<proteinExistence type="predicted"/>
<evidence type="ECO:0000256" key="1">
    <source>
        <dbReference type="SAM" id="MobiDB-lite"/>
    </source>
</evidence>
<feature type="compositionally biased region" description="Basic residues" evidence="1">
    <location>
        <begin position="1"/>
        <end position="16"/>
    </location>
</feature>
<keyword evidence="3" id="KW-1185">Reference proteome</keyword>
<evidence type="ECO:0000313" key="3">
    <source>
        <dbReference type="Proteomes" id="UP000295748"/>
    </source>
</evidence>
<feature type="compositionally biased region" description="Basic and acidic residues" evidence="1">
    <location>
        <begin position="23"/>
        <end position="37"/>
    </location>
</feature>
<feature type="region of interest" description="Disordered" evidence="1">
    <location>
        <begin position="1"/>
        <end position="85"/>
    </location>
</feature>
<organism evidence="2 3">
    <name type="scientific">Microbacterium wangchenii</name>
    <dbReference type="NCBI Taxonomy" id="2541726"/>
    <lineage>
        <taxon>Bacteria</taxon>
        <taxon>Bacillati</taxon>
        <taxon>Actinomycetota</taxon>
        <taxon>Actinomycetes</taxon>
        <taxon>Micrococcales</taxon>
        <taxon>Microbacteriaceae</taxon>
        <taxon>Microbacterium</taxon>
    </lineage>
</organism>
<protein>
    <submittedName>
        <fullName evidence="2">Uncharacterized protein</fullName>
    </submittedName>
</protein>
<dbReference type="EMBL" id="CP038266">
    <property type="protein sequence ID" value="QBR88299.1"/>
    <property type="molecule type" value="Genomic_DNA"/>
</dbReference>
<gene>
    <name evidence="2" type="ORF">E4K62_06070</name>
</gene>
<accession>A0ABX5STX0</accession>
<evidence type="ECO:0000313" key="2">
    <source>
        <dbReference type="EMBL" id="QBR88299.1"/>
    </source>
</evidence>
<dbReference type="Proteomes" id="UP000295748">
    <property type="component" value="Chromosome"/>
</dbReference>
<sequence>MCRRGGAHPARHRRLRNGATPRSGRDGRRTAGRDRRGGVVLRIRSAPCPDRGGGRREGEGGGGCGFRALSRAGRAGGGGRRGGRCSPCAPGCDRVGPVPLRR</sequence>
<reference evidence="2 3" key="1">
    <citation type="submission" date="2019-03" db="EMBL/GenBank/DDBJ databases">
        <authorList>
            <person name="Dong K."/>
        </authorList>
    </citation>
    <scope>NUCLEOTIDE SEQUENCE [LARGE SCALE GENOMIC DNA]</scope>
    <source>
        <strain evidence="3">dk512</strain>
    </source>
</reference>
<name>A0ABX5STX0_9MICO</name>